<evidence type="ECO:0000256" key="4">
    <source>
        <dbReference type="ARBA" id="ARBA00022833"/>
    </source>
</evidence>
<evidence type="ECO:0000256" key="1">
    <source>
        <dbReference type="ARBA" id="ARBA00022670"/>
    </source>
</evidence>
<evidence type="ECO:0000256" key="7">
    <source>
        <dbReference type="ARBA" id="ARBA00023180"/>
    </source>
</evidence>
<dbReference type="PANTHER" id="PTHR11905">
    <property type="entry name" value="ADAM A DISINTEGRIN AND METALLOPROTEASE DOMAIN"/>
    <property type="match status" value="1"/>
</dbReference>
<proteinExistence type="predicted"/>
<keyword evidence="7" id="KW-0325">Glycoprotein</keyword>
<dbReference type="Proteomes" id="UP001634394">
    <property type="component" value="Unassembled WGS sequence"/>
</dbReference>
<evidence type="ECO:0000313" key="11">
    <source>
        <dbReference type="Proteomes" id="UP001634394"/>
    </source>
</evidence>
<evidence type="ECO:0000256" key="6">
    <source>
        <dbReference type="ARBA" id="ARBA00023157"/>
    </source>
</evidence>
<dbReference type="InterPro" id="IPR024079">
    <property type="entry name" value="MetalloPept_cat_dom_sf"/>
</dbReference>
<feature type="domain" description="Peptidase M12B" evidence="9">
    <location>
        <begin position="235"/>
        <end position="489"/>
    </location>
</feature>
<accession>A0ABD3XWI9</accession>
<evidence type="ECO:0000256" key="8">
    <source>
        <dbReference type="PROSITE-ProRule" id="PRU00276"/>
    </source>
</evidence>
<protein>
    <recommendedName>
        <fullName evidence="9">Peptidase M12B domain-containing protein</fullName>
    </recommendedName>
</protein>
<evidence type="ECO:0000256" key="5">
    <source>
        <dbReference type="ARBA" id="ARBA00023049"/>
    </source>
</evidence>
<keyword evidence="2 8" id="KW-0479">Metal-binding</keyword>
<feature type="binding site" evidence="8">
    <location>
        <position position="428"/>
    </location>
    <ligand>
        <name>Zn(2+)</name>
        <dbReference type="ChEBI" id="CHEBI:29105"/>
        <note>catalytic</note>
    </ligand>
</feature>
<evidence type="ECO:0000256" key="2">
    <source>
        <dbReference type="ARBA" id="ARBA00022723"/>
    </source>
</evidence>
<keyword evidence="4 8" id="KW-0862">Zinc</keyword>
<dbReference type="PROSITE" id="PS50215">
    <property type="entry name" value="ADAM_MEPRO"/>
    <property type="match status" value="1"/>
</dbReference>
<feature type="binding site" evidence="8">
    <location>
        <position position="418"/>
    </location>
    <ligand>
        <name>Zn(2+)</name>
        <dbReference type="ChEBI" id="CHEBI:29105"/>
        <note>catalytic</note>
    </ligand>
</feature>
<dbReference type="GO" id="GO:0046872">
    <property type="term" value="F:metal ion binding"/>
    <property type="evidence" value="ECO:0007669"/>
    <property type="project" value="UniProtKB-KW"/>
</dbReference>
<name>A0ABD3XWI9_SINWO</name>
<dbReference type="AlphaFoldDB" id="A0ABD3XWI9"/>
<organism evidence="10 11">
    <name type="scientific">Sinanodonta woodiana</name>
    <name type="common">Chinese pond mussel</name>
    <name type="synonym">Anodonta woodiana</name>
    <dbReference type="NCBI Taxonomy" id="1069815"/>
    <lineage>
        <taxon>Eukaryota</taxon>
        <taxon>Metazoa</taxon>
        <taxon>Spiralia</taxon>
        <taxon>Lophotrochozoa</taxon>
        <taxon>Mollusca</taxon>
        <taxon>Bivalvia</taxon>
        <taxon>Autobranchia</taxon>
        <taxon>Heteroconchia</taxon>
        <taxon>Palaeoheterodonta</taxon>
        <taxon>Unionida</taxon>
        <taxon>Unionoidea</taxon>
        <taxon>Unionidae</taxon>
        <taxon>Unioninae</taxon>
        <taxon>Sinanodonta</taxon>
    </lineage>
</organism>
<keyword evidence="6" id="KW-1015">Disulfide bond</keyword>
<dbReference type="Gene3D" id="3.40.1620.60">
    <property type="match status" value="1"/>
</dbReference>
<gene>
    <name evidence="10" type="ORF">ACJMK2_002881</name>
</gene>
<comment type="caution">
    <text evidence="8">Lacks conserved residue(s) required for the propagation of feature annotation.</text>
</comment>
<evidence type="ECO:0000313" key="10">
    <source>
        <dbReference type="EMBL" id="KAL3890599.1"/>
    </source>
</evidence>
<dbReference type="PANTHER" id="PTHR11905:SF159">
    <property type="entry name" value="ADAM METALLOPROTEASE"/>
    <property type="match status" value="1"/>
</dbReference>
<keyword evidence="3" id="KW-0378">Hydrolase</keyword>
<comment type="caution">
    <text evidence="10">The sequence shown here is derived from an EMBL/GenBank/DDBJ whole genome shotgun (WGS) entry which is preliminary data.</text>
</comment>
<dbReference type="GO" id="GO:0006508">
    <property type="term" value="P:proteolysis"/>
    <property type="evidence" value="ECO:0007669"/>
    <property type="project" value="UniProtKB-KW"/>
</dbReference>
<dbReference type="InterPro" id="IPR001590">
    <property type="entry name" value="Peptidase_M12B"/>
</dbReference>
<dbReference type="InterPro" id="IPR041645">
    <property type="entry name" value="ADAMTS_CR_2"/>
</dbReference>
<reference evidence="10 11" key="1">
    <citation type="submission" date="2024-11" db="EMBL/GenBank/DDBJ databases">
        <title>Chromosome-level genome assembly of the freshwater bivalve Anodonta woodiana.</title>
        <authorList>
            <person name="Chen X."/>
        </authorList>
    </citation>
    <scope>NUCLEOTIDE SEQUENCE [LARGE SCALE GENOMIC DNA]</scope>
    <source>
        <strain evidence="10">MN2024</strain>
        <tissue evidence="10">Gills</tissue>
    </source>
</reference>
<feature type="binding site" evidence="8">
    <location>
        <position position="422"/>
    </location>
    <ligand>
        <name>Zn(2+)</name>
        <dbReference type="ChEBI" id="CHEBI:29105"/>
        <note>catalytic</note>
    </ligand>
</feature>
<keyword evidence="5" id="KW-0482">Metalloprotease</keyword>
<dbReference type="GO" id="GO:0008237">
    <property type="term" value="F:metallopeptidase activity"/>
    <property type="evidence" value="ECO:0007669"/>
    <property type="project" value="UniProtKB-KW"/>
</dbReference>
<dbReference type="SUPFAM" id="SSF55486">
    <property type="entry name" value="Metalloproteases ('zincins'), catalytic domain"/>
    <property type="match status" value="1"/>
</dbReference>
<sequence length="586" mass="68103">MEICIILLIKYDFLKYVYTLTGYESVWINDQSDRILTPKRVFVDPDLPDELTFRIRRKSGDLMLTLKRNYDIDPNADIYFVKKVKDGRFIKSKSTPLEREALAYYQDVDNGAYMTVRCINSLNKRCERVISGNLHIGEISYDLRPASPDTKRRYRMDNTDIIGRRYLLLEQTHIQQEQWVEKKDAKEVEKPYRWFNPGEKQNTIDMSNDTLSFYNLADLRDIEAPDAIRQLKQNYYVKVALCMDSGIWDLYSSKVVDVHTSNKRDEVKRKIRESYSHIMNGVNLRYKTIKDPSISISVIPTDFIFFLHEAMFPHNASKVMTEDGIKYIGAKPYLDDFMDWDRKNGENDARKIDHLMLFTTVLILPNVYMHELYELYSRSLHWCSNVGMSNLRGVCDLGRRTSIVNARDYVWTVQTATHELGHNLGAEHDGEGEAAACKADDSFIMSNTSHQVTRNRTYIANMWTFSICSVELFKKTLKNKECVKTPGHPYNVDEYTMLMKKPAGYIFTPNEQCALVYGQGYTYQGGVTEDLCYLLRCVNKEKRITKKIYLNAARGTICGYNKWCIEGLCVSRSSRQVSGSLPRYSY</sequence>
<dbReference type="Pfam" id="PF17771">
    <property type="entry name" value="ADAMTS_CR_2"/>
    <property type="match status" value="1"/>
</dbReference>
<dbReference type="Gene3D" id="3.40.390.10">
    <property type="entry name" value="Collagenase (Catalytic Domain)"/>
    <property type="match status" value="1"/>
</dbReference>
<evidence type="ECO:0000259" key="9">
    <source>
        <dbReference type="PROSITE" id="PS50215"/>
    </source>
</evidence>
<dbReference type="Pfam" id="PF13688">
    <property type="entry name" value="Reprolysin_5"/>
    <property type="match status" value="1"/>
</dbReference>
<keyword evidence="1" id="KW-0645">Protease</keyword>
<keyword evidence="11" id="KW-1185">Reference proteome</keyword>
<dbReference type="EMBL" id="JBJQND010000001">
    <property type="protein sequence ID" value="KAL3890599.1"/>
    <property type="molecule type" value="Genomic_DNA"/>
</dbReference>
<evidence type="ECO:0000256" key="3">
    <source>
        <dbReference type="ARBA" id="ARBA00022801"/>
    </source>
</evidence>
<feature type="active site" evidence="8">
    <location>
        <position position="419"/>
    </location>
</feature>